<protein>
    <submittedName>
        <fullName evidence="1">Uncharacterized protein</fullName>
    </submittedName>
</protein>
<name>A0ABU3NZL0_9FIRM</name>
<reference evidence="1 2" key="1">
    <citation type="submission" date="2023-07" db="EMBL/GenBank/DDBJ databases">
        <title>The novel representative of Negativicutes class, Anaeroselena agilis gen. nov. sp. nov.</title>
        <authorList>
            <person name="Prokofeva M.I."/>
            <person name="Elcheninov A.G."/>
            <person name="Klyukina A."/>
            <person name="Kublanov I.V."/>
            <person name="Frolov E.N."/>
            <person name="Podosokorskaya O.A."/>
        </authorList>
    </citation>
    <scope>NUCLEOTIDE SEQUENCE [LARGE SCALE GENOMIC DNA]</scope>
    <source>
        <strain evidence="1 2">4137-cl</strain>
    </source>
</reference>
<evidence type="ECO:0000313" key="1">
    <source>
        <dbReference type="EMBL" id="MDT8901870.1"/>
    </source>
</evidence>
<evidence type="ECO:0000313" key="2">
    <source>
        <dbReference type="Proteomes" id="UP001254848"/>
    </source>
</evidence>
<dbReference type="EMBL" id="JAUOZS010000001">
    <property type="protein sequence ID" value="MDT8901870.1"/>
    <property type="molecule type" value="Genomic_DNA"/>
</dbReference>
<dbReference type="RefSeq" id="WP_413780367.1">
    <property type="nucleotide sequence ID" value="NZ_JAUOZS010000001.1"/>
</dbReference>
<accession>A0ABU3NZL0</accession>
<keyword evidence="2" id="KW-1185">Reference proteome</keyword>
<dbReference type="Proteomes" id="UP001254848">
    <property type="component" value="Unassembled WGS sequence"/>
</dbReference>
<gene>
    <name evidence="1" type="ORF">Q4T40_11485</name>
</gene>
<organism evidence="1 2">
    <name type="scientific">Anaeroselena agilis</name>
    <dbReference type="NCBI Taxonomy" id="3063788"/>
    <lineage>
        <taxon>Bacteria</taxon>
        <taxon>Bacillati</taxon>
        <taxon>Bacillota</taxon>
        <taxon>Negativicutes</taxon>
        <taxon>Acetonemataceae</taxon>
        <taxon>Anaeroselena</taxon>
    </lineage>
</organism>
<comment type="caution">
    <text evidence="1">The sequence shown here is derived from an EMBL/GenBank/DDBJ whole genome shotgun (WGS) entry which is preliminary data.</text>
</comment>
<sequence>MAKPKCAACGLPLGPKYSTMWDSEKRKVVKVHDNRQCEKPYVNLNETR</sequence>
<proteinExistence type="predicted"/>